<dbReference type="EMBL" id="QXXQ01000005">
    <property type="protein sequence ID" value="RID91863.1"/>
    <property type="molecule type" value="Genomic_DNA"/>
</dbReference>
<feature type="region of interest" description="Disordered" evidence="1">
    <location>
        <begin position="74"/>
        <end position="120"/>
    </location>
</feature>
<proteinExistence type="predicted"/>
<dbReference type="Proteomes" id="UP000266649">
    <property type="component" value="Unassembled WGS sequence"/>
</dbReference>
<accession>A0A398BX33</accession>
<dbReference type="RefSeq" id="WP_119134924.1">
    <property type="nucleotide sequence ID" value="NZ_QXXQ01000005.1"/>
</dbReference>
<feature type="compositionally biased region" description="Acidic residues" evidence="1">
    <location>
        <begin position="79"/>
        <end position="90"/>
    </location>
</feature>
<organism evidence="2 3">
    <name type="scientific">Gemmobacter lutimaris</name>
    <dbReference type="NCBI Taxonomy" id="2306023"/>
    <lineage>
        <taxon>Bacteria</taxon>
        <taxon>Pseudomonadati</taxon>
        <taxon>Pseudomonadota</taxon>
        <taxon>Alphaproteobacteria</taxon>
        <taxon>Rhodobacterales</taxon>
        <taxon>Paracoccaceae</taxon>
        <taxon>Gemmobacter</taxon>
    </lineage>
</organism>
<name>A0A398BX33_9RHOB</name>
<evidence type="ECO:0000313" key="3">
    <source>
        <dbReference type="Proteomes" id="UP000266649"/>
    </source>
</evidence>
<keyword evidence="3" id="KW-1185">Reference proteome</keyword>
<evidence type="ECO:0000313" key="2">
    <source>
        <dbReference type="EMBL" id="RID91863.1"/>
    </source>
</evidence>
<reference evidence="2 3" key="1">
    <citation type="submission" date="2018-09" db="EMBL/GenBank/DDBJ databases">
        <title>Gemmobacter lutimaris sp. nov., a marine bacterium isolated from tidal flat.</title>
        <authorList>
            <person name="Lee D.W."/>
            <person name="Yoo Y."/>
            <person name="Kim J.-J."/>
            <person name="Kim B.S."/>
        </authorList>
    </citation>
    <scope>NUCLEOTIDE SEQUENCE [LARGE SCALE GENOMIC DNA]</scope>
    <source>
        <strain evidence="2 3">YJ-T1-11</strain>
    </source>
</reference>
<evidence type="ECO:0000256" key="1">
    <source>
        <dbReference type="SAM" id="MobiDB-lite"/>
    </source>
</evidence>
<sequence length="120" mass="12696">MNLDKLRAAIRNHKGHVSVYVTLAPGKSYWLPLQKTPLLDALVEAFADDPRGKTVPTGIHFDPNSARLSLNAAPAVDQDQAEAEAADLDLDLGLGHEPNGGSDLGLDDGLGFDADPDLSI</sequence>
<comment type="caution">
    <text evidence="2">The sequence shown here is derived from an EMBL/GenBank/DDBJ whole genome shotgun (WGS) entry which is preliminary data.</text>
</comment>
<protein>
    <submittedName>
        <fullName evidence="2">Uncharacterized protein</fullName>
    </submittedName>
</protein>
<feature type="compositionally biased region" description="Low complexity" evidence="1">
    <location>
        <begin position="107"/>
        <end position="120"/>
    </location>
</feature>
<dbReference type="AlphaFoldDB" id="A0A398BX33"/>
<gene>
    <name evidence="2" type="ORF">D2N39_11540</name>
</gene>